<proteinExistence type="predicted"/>
<protein>
    <submittedName>
        <fullName evidence="1">20142_t:CDS:1</fullName>
    </submittedName>
</protein>
<feature type="non-terminal residue" evidence="1">
    <location>
        <position position="1"/>
    </location>
</feature>
<accession>A0A9N9JXI9</accession>
<keyword evidence="2" id="KW-1185">Reference proteome</keyword>
<reference evidence="1" key="1">
    <citation type="submission" date="2021-06" db="EMBL/GenBank/DDBJ databases">
        <authorList>
            <person name="Kallberg Y."/>
            <person name="Tangrot J."/>
            <person name="Rosling A."/>
        </authorList>
    </citation>
    <scope>NUCLEOTIDE SEQUENCE</scope>
    <source>
        <strain evidence="1">IN212</strain>
    </source>
</reference>
<gene>
    <name evidence="1" type="ORF">RFULGI_LOCUS17729</name>
</gene>
<dbReference type="EMBL" id="CAJVPZ010071897">
    <property type="protein sequence ID" value="CAG8801056.1"/>
    <property type="molecule type" value="Genomic_DNA"/>
</dbReference>
<sequence length="40" mass="4618">YLIGDPYLYTHNGLTVYKKKLTQISLLKHDIMAPYGTAYN</sequence>
<dbReference type="Proteomes" id="UP000789396">
    <property type="component" value="Unassembled WGS sequence"/>
</dbReference>
<comment type="caution">
    <text evidence="1">The sequence shown here is derived from an EMBL/GenBank/DDBJ whole genome shotgun (WGS) entry which is preliminary data.</text>
</comment>
<evidence type="ECO:0000313" key="1">
    <source>
        <dbReference type="EMBL" id="CAG8801056.1"/>
    </source>
</evidence>
<dbReference type="AlphaFoldDB" id="A0A9N9JXI9"/>
<evidence type="ECO:0000313" key="2">
    <source>
        <dbReference type="Proteomes" id="UP000789396"/>
    </source>
</evidence>
<name>A0A9N9JXI9_9GLOM</name>
<organism evidence="1 2">
    <name type="scientific">Racocetra fulgida</name>
    <dbReference type="NCBI Taxonomy" id="60492"/>
    <lineage>
        <taxon>Eukaryota</taxon>
        <taxon>Fungi</taxon>
        <taxon>Fungi incertae sedis</taxon>
        <taxon>Mucoromycota</taxon>
        <taxon>Glomeromycotina</taxon>
        <taxon>Glomeromycetes</taxon>
        <taxon>Diversisporales</taxon>
        <taxon>Gigasporaceae</taxon>
        <taxon>Racocetra</taxon>
    </lineage>
</organism>
<feature type="non-terminal residue" evidence="1">
    <location>
        <position position="40"/>
    </location>
</feature>